<sequence>MLKTMVLIVLSSVILFGKDIPIRKMIDFEVPVNKSVIIEFPFEINVKPSNFITKEKILDRKEQKIEVKDDTEVGEKSDYKIVKPDINGKIVINNSVDTKKNTESKPEAAKKLKKSSFKLSTSKNIIELSSKKEGRTEIIVWGYEYPIIINIKVVDKEIEDRYFKFINYEETKAEVKKFESNPHEKVLEKLLYGLYNNKYPSGFKTEVVNEEYKNDGLYFKLMNRVVGLGYIGEIWVIESTEGRANLYEEMFADKNIYLISLEADKLEEKGQSTRLFVIRAQ</sequence>
<gene>
    <name evidence="1" type="ORF">CP985_03465</name>
</gene>
<evidence type="ECO:0000313" key="2">
    <source>
        <dbReference type="Proteomes" id="UP000290092"/>
    </source>
</evidence>
<protein>
    <submittedName>
        <fullName evidence="1">Uncharacterized protein</fullName>
    </submittedName>
</protein>
<name>A0AAX2AKD5_9BACT</name>
<dbReference type="AlphaFoldDB" id="A0AAX2AKD5"/>
<proteinExistence type="predicted"/>
<dbReference type="RefSeq" id="WP_129085756.1">
    <property type="nucleotide sequence ID" value="NZ_NXID01000008.1"/>
</dbReference>
<dbReference type="EMBL" id="NXID01000008">
    <property type="protein sequence ID" value="RXK16483.1"/>
    <property type="molecule type" value="Genomic_DNA"/>
</dbReference>
<evidence type="ECO:0000313" key="1">
    <source>
        <dbReference type="EMBL" id="RXK16483.1"/>
    </source>
</evidence>
<organism evidence="1 2">
    <name type="scientific">Malaciobacter mytili LMG 24559</name>
    <dbReference type="NCBI Taxonomy" id="1032238"/>
    <lineage>
        <taxon>Bacteria</taxon>
        <taxon>Pseudomonadati</taxon>
        <taxon>Campylobacterota</taxon>
        <taxon>Epsilonproteobacteria</taxon>
        <taxon>Campylobacterales</taxon>
        <taxon>Arcobacteraceae</taxon>
        <taxon>Malaciobacter</taxon>
    </lineage>
</organism>
<keyword evidence="2" id="KW-1185">Reference proteome</keyword>
<comment type="caution">
    <text evidence="1">The sequence shown here is derived from an EMBL/GenBank/DDBJ whole genome shotgun (WGS) entry which is preliminary data.</text>
</comment>
<dbReference type="Proteomes" id="UP000290092">
    <property type="component" value="Unassembled WGS sequence"/>
</dbReference>
<reference evidence="1 2" key="1">
    <citation type="submission" date="2017-09" db="EMBL/GenBank/DDBJ databases">
        <title>Genomics of the genus Arcobacter.</title>
        <authorList>
            <person name="Perez-Cataluna A."/>
            <person name="Figueras M.J."/>
            <person name="Salas-Masso N."/>
        </authorList>
    </citation>
    <scope>NUCLEOTIDE SEQUENCE [LARGE SCALE GENOMIC DNA]</scope>
    <source>
        <strain evidence="1 2">CECT 7386</strain>
    </source>
</reference>
<accession>A0AAX2AKD5</accession>